<feature type="transmembrane region" description="Helical" evidence="5">
    <location>
        <begin position="249"/>
        <end position="269"/>
    </location>
</feature>
<dbReference type="Pfam" id="PF07681">
    <property type="entry name" value="DoxX"/>
    <property type="match status" value="1"/>
</dbReference>
<dbReference type="Proteomes" id="UP000550401">
    <property type="component" value="Unassembled WGS sequence"/>
</dbReference>
<evidence type="ECO:0000256" key="5">
    <source>
        <dbReference type="SAM" id="Phobius"/>
    </source>
</evidence>
<feature type="transmembrane region" description="Helical" evidence="5">
    <location>
        <begin position="31"/>
        <end position="52"/>
    </location>
</feature>
<proteinExistence type="predicted"/>
<protein>
    <submittedName>
        <fullName evidence="6">Putative membrane protein</fullName>
    </submittedName>
</protein>
<dbReference type="GO" id="GO:0016020">
    <property type="term" value="C:membrane"/>
    <property type="evidence" value="ECO:0007669"/>
    <property type="project" value="UniProtKB-SubCell"/>
</dbReference>
<feature type="transmembrane region" description="Helical" evidence="5">
    <location>
        <begin position="196"/>
        <end position="217"/>
    </location>
</feature>
<feature type="transmembrane region" description="Helical" evidence="5">
    <location>
        <begin position="64"/>
        <end position="82"/>
    </location>
</feature>
<dbReference type="AlphaFoldDB" id="A0A839F1I0"/>
<comment type="subcellular location">
    <subcellularLocation>
        <location evidence="1">Membrane</location>
        <topology evidence="1">Multi-pass membrane protein</topology>
    </subcellularLocation>
</comment>
<dbReference type="InterPro" id="IPR032808">
    <property type="entry name" value="DoxX"/>
</dbReference>
<organism evidence="6 7">
    <name type="scientific">Dokdonella fugitiva</name>
    <dbReference type="NCBI Taxonomy" id="328517"/>
    <lineage>
        <taxon>Bacteria</taxon>
        <taxon>Pseudomonadati</taxon>
        <taxon>Pseudomonadota</taxon>
        <taxon>Gammaproteobacteria</taxon>
        <taxon>Lysobacterales</taxon>
        <taxon>Rhodanobacteraceae</taxon>
        <taxon>Dokdonella</taxon>
    </lineage>
</organism>
<evidence type="ECO:0000256" key="4">
    <source>
        <dbReference type="ARBA" id="ARBA00023136"/>
    </source>
</evidence>
<reference evidence="6 7" key="1">
    <citation type="submission" date="2020-07" db="EMBL/GenBank/DDBJ databases">
        <title>Genomic Encyclopedia of Type Strains, Phase IV (KMG-V): Genome sequencing to study the core and pangenomes of soil and plant-associated prokaryotes.</title>
        <authorList>
            <person name="Whitman W."/>
        </authorList>
    </citation>
    <scope>NUCLEOTIDE SEQUENCE [LARGE SCALE GENOMIC DNA]</scope>
    <source>
        <strain evidence="6 7">RH2WT43</strain>
    </source>
</reference>
<dbReference type="RefSeq" id="WP_182529192.1">
    <property type="nucleotide sequence ID" value="NZ_JACGXL010000001.1"/>
</dbReference>
<feature type="transmembrane region" description="Helical" evidence="5">
    <location>
        <begin position="120"/>
        <end position="137"/>
    </location>
</feature>
<comment type="caution">
    <text evidence="6">The sequence shown here is derived from an EMBL/GenBank/DDBJ whole genome shotgun (WGS) entry which is preliminary data.</text>
</comment>
<evidence type="ECO:0000313" key="6">
    <source>
        <dbReference type="EMBL" id="MBA8886081.1"/>
    </source>
</evidence>
<keyword evidence="2 5" id="KW-0812">Transmembrane</keyword>
<keyword evidence="4 5" id="KW-0472">Membrane</keyword>
<name>A0A839F1I0_9GAMM</name>
<dbReference type="EMBL" id="JACGXL010000001">
    <property type="protein sequence ID" value="MBA8886081.1"/>
    <property type="molecule type" value="Genomic_DNA"/>
</dbReference>
<feature type="transmembrane region" description="Helical" evidence="5">
    <location>
        <begin position="224"/>
        <end position="243"/>
    </location>
</feature>
<accession>A0A839F1I0</accession>
<evidence type="ECO:0000256" key="3">
    <source>
        <dbReference type="ARBA" id="ARBA00022989"/>
    </source>
</evidence>
<feature type="transmembrane region" description="Helical" evidence="5">
    <location>
        <begin position="94"/>
        <end position="113"/>
    </location>
</feature>
<evidence type="ECO:0000256" key="1">
    <source>
        <dbReference type="ARBA" id="ARBA00004141"/>
    </source>
</evidence>
<sequence>MASSLAAASGAPAAASTPAEADRPAASRIAFAVTMIALGVLGLVHGDFALVWQRIPIEHLPGRTAIAYACALVELGGGLALLPAATTRGATRVLAVFLLLWLVLLKLPAVVVVPQMEATWLGFGEIAVMFAGTWTLLAQRPGDWERAHVPFAVGERGLRGARALFVATLPMIGLSHFFYAEQTAAFVPAWLPYPLFWAYLTGTGSLAASLALLLGVWPRLAATLEAAMLGVITLLVWGPKLLVLDRTNWTGFFISSAIACGAWIVADGYRDRGWLARRAAVTGS</sequence>
<keyword evidence="7" id="KW-1185">Reference proteome</keyword>
<evidence type="ECO:0000313" key="7">
    <source>
        <dbReference type="Proteomes" id="UP000550401"/>
    </source>
</evidence>
<gene>
    <name evidence="6" type="ORF">FHW12_000272</name>
</gene>
<evidence type="ECO:0000256" key="2">
    <source>
        <dbReference type="ARBA" id="ARBA00022692"/>
    </source>
</evidence>
<keyword evidence="3 5" id="KW-1133">Transmembrane helix</keyword>